<organism evidence="4">
    <name type="scientific">Micromonas pusilla (strain CCMP1545)</name>
    <name type="common">Picoplanktonic green alga</name>
    <dbReference type="NCBI Taxonomy" id="564608"/>
    <lineage>
        <taxon>Eukaryota</taxon>
        <taxon>Viridiplantae</taxon>
        <taxon>Chlorophyta</taxon>
        <taxon>Mamiellophyceae</taxon>
        <taxon>Mamiellales</taxon>
        <taxon>Mamiellaceae</taxon>
        <taxon>Micromonas</taxon>
    </lineage>
</organism>
<dbReference type="EMBL" id="GG663735">
    <property type="protein sequence ID" value="EEH60611.1"/>
    <property type="molecule type" value="Genomic_DNA"/>
</dbReference>
<dbReference type="RefSeq" id="XP_003055359.1">
    <property type="nucleotide sequence ID" value="XM_003055313.1"/>
</dbReference>
<evidence type="ECO:0000256" key="1">
    <source>
        <dbReference type="SAM" id="MobiDB-lite"/>
    </source>
</evidence>
<accession>C1MGQ2</accession>
<evidence type="ECO:0000313" key="3">
    <source>
        <dbReference type="EMBL" id="EEH60611.1"/>
    </source>
</evidence>
<keyword evidence="2" id="KW-0472">Membrane</keyword>
<dbReference type="KEGG" id="mpp:MICPUCDRAFT_49897"/>
<keyword evidence="2" id="KW-1133">Transmembrane helix</keyword>
<name>C1MGQ2_MICPC</name>
<evidence type="ECO:0000256" key="2">
    <source>
        <dbReference type="SAM" id="Phobius"/>
    </source>
</evidence>
<keyword evidence="4" id="KW-1185">Reference proteome</keyword>
<gene>
    <name evidence="3" type="ORF">MICPUCDRAFT_49897</name>
</gene>
<feature type="transmembrane region" description="Helical" evidence="2">
    <location>
        <begin position="68"/>
        <end position="87"/>
    </location>
</feature>
<feature type="compositionally biased region" description="Low complexity" evidence="1">
    <location>
        <begin position="1"/>
        <end position="15"/>
    </location>
</feature>
<protein>
    <submittedName>
        <fullName evidence="3">Predicted protein</fullName>
    </submittedName>
</protein>
<evidence type="ECO:0000313" key="4">
    <source>
        <dbReference type="Proteomes" id="UP000001876"/>
    </source>
</evidence>
<sequence>MAGTDGDFTFPTPTTNGGSKLNPNYTPLSSSGVYNASLHRRNRSRDSADGKAWSEEPTVEELFADPRMWRALKILGFGVIVTVVLLLY</sequence>
<feature type="compositionally biased region" description="Polar residues" evidence="1">
    <location>
        <begin position="16"/>
        <end position="34"/>
    </location>
</feature>
<feature type="compositionally biased region" description="Basic and acidic residues" evidence="1">
    <location>
        <begin position="44"/>
        <end position="54"/>
    </location>
</feature>
<feature type="region of interest" description="Disordered" evidence="1">
    <location>
        <begin position="1"/>
        <end position="56"/>
    </location>
</feature>
<reference evidence="3 4" key="1">
    <citation type="journal article" date="2009" name="Science">
        <title>Green evolution and dynamic adaptations revealed by genomes of the marine picoeukaryotes Micromonas.</title>
        <authorList>
            <person name="Worden A.Z."/>
            <person name="Lee J.H."/>
            <person name="Mock T."/>
            <person name="Rouze P."/>
            <person name="Simmons M.P."/>
            <person name="Aerts A.L."/>
            <person name="Allen A.E."/>
            <person name="Cuvelier M.L."/>
            <person name="Derelle E."/>
            <person name="Everett M.V."/>
            <person name="Foulon E."/>
            <person name="Grimwood J."/>
            <person name="Gundlach H."/>
            <person name="Henrissat B."/>
            <person name="Napoli C."/>
            <person name="McDonald S.M."/>
            <person name="Parker M.S."/>
            <person name="Rombauts S."/>
            <person name="Salamov A."/>
            <person name="Von Dassow P."/>
            <person name="Badger J.H."/>
            <person name="Coutinho P.M."/>
            <person name="Demir E."/>
            <person name="Dubchak I."/>
            <person name="Gentemann C."/>
            <person name="Eikrem W."/>
            <person name="Gready J.E."/>
            <person name="John U."/>
            <person name="Lanier W."/>
            <person name="Lindquist E.A."/>
            <person name="Lucas S."/>
            <person name="Mayer K.F."/>
            <person name="Moreau H."/>
            <person name="Not F."/>
            <person name="Otillar R."/>
            <person name="Panaud O."/>
            <person name="Pangilinan J."/>
            <person name="Paulsen I."/>
            <person name="Piegu B."/>
            <person name="Poliakov A."/>
            <person name="Robbens S."/>
            <person name="Schmutz J."/>
            <person name="Toulza E."/>
            <person name="Wyss T."/>
            <person name="Zelensky A."/>
            <person name="Zhou K."/>
            <person name="Armbrust E.V."/>
            <person name="Bhattacharya D."/>
            <person name="Goodenough U.W."/>
            <person name="Van de Peer Y."/>
            <person name="Grigoriev I.V."/>
        </authorList>
    </citation>
    <scope>NUCLEOTIDE SEQUENCE [LARGE SCALE GENOMIC DNA]</scope>
    <source>
        <strain evidence="3 4">CCMP1545</strain>
    </source>
</reference>
<dbReference type="Proteomes" id="UP000001876">
    <property type="component" value="Unassembled WGS sequence"/>
</dbReference>
<dbReference type="AlphaFoldDB" id="C1MGQ2"/>
<dbReference type="GeneID" id="9680616"/>
<keyword evidence="2" id="KW-0812">Transmembrane</keyword>
<proteinExistence type="predicted"/>